<comment type="similarity">
    <text evidence="1">Belongs to the TonB-dependent receptor family.</text>
</comment>
<dbReference type="InterPro" id="IPR008969">
    <property type="entry name" value="CarboxyPept-like_regulatory"/>
</dbReference>
<dbReference type="PROSITE" id="PS52016">
    <property type="entry name" value="TONB_DEPENDENT_REC_3"/>
    <property type="match status" value="1"/>
</dbReference>
<dbReference type="EMBL" id="VVXJ01000003">
    <property type="protein sequence ID" value="KAA2377668.1"/>
    <property type="molecule type" value="Genomic_DNA"/>
</dbReference>
<evidence type="ECO:0000256" key="2">
    <source>
        <dbReference type="SAM" id="SignalP"/>
    </source>
</evidence>
<evidence type="ECO:0000313" key="5">
    <source>
        <dbReference type="Proteomes" id="UP000322658"/>
    </source>
</evidence>
<dbReference type="InterPro" id="IPR023997">
    <property type="entry name" value="TonB-dep_OMP_SusC/RagA_CS"/>
</dbReference>
<evidence type="ECO:0000259" key="3">
    <source>
        <dbReference type="Pfam" id="PF07715"/>
    </source>
</evidence>
<feature type="chain" id="PRO_5022669672" evidence="2">
    <location>
        <begin position="39"/>
        <end position="1054"/>
    </location>
</feature>
<dbReference type="SUPFAM" id="SSF49464">
    <property type="entry name" value="Carboxypeptidase regulatory domain-like"/>
    <property type="match status" value="1"/>
</dbReference>
<sequence>MYEELMTNLCFRFLRGGERRLFALLLAITLSVPSFAFAADEASESNAYSAAPARAERLIAKGKVIDPNGQPVAGVAVIIDETKTGTVTDGNGYYVIDVPNVGVHLTFTCLGYKPQTAVVPKSLSLDIYMEEDTLEMDAAVVVGMGHQRKASVIGAISSVSRDALKIPQRNLTNALAGKIAGAVVVQRTGEPGLDNAEFWIRGISSLNSSAPLVLVDGVERSMSDLSIEEIETISVLKDASATAVYGVRAANGVVLVTTRKGIAQKATIDVKIESGISNLVNMPKLLDGANYMRLYNEAYGSEFYSPEQIRMTETHADPYLYPNVNWFDELFTKFSTNSQVSVNVRGGGERARYYVTASYLRDNGNLYNNPDTDYNTNINITRYNFRSNIDMSLTKTTTLSLEIGANMTDAHQPRPITSSYNFQSQASELFSACYQQDPITTPVRVPLGYNEFGEMQWGWGAPLSTSVGNPAERLFGSGYNKTYRTSVMSQIILKQNLDFLTKGLDFTASFSYDVNTVSIQSRGKYSSLYAVNGVDDETGLYSLVPKREGDEFLGYIYSNTGDRADEFKAQFNYERVFNERHRVGAMAMYYQRSFNNLAAGSSILALPYRKQGLAFRATYSYDDRYFIEYNMGYNGSENFKSGERFGVFPAGAIGYLISNEPFWKVKWINHLKIRGSIGLVGSDVLAAGRFAYLSTWESGLGGHYFGPNATWSAGIGEAQEGVLGLTWEKGLKKDLGLELKMFDSMVSIDLDYFHEKRWDILIQRSSVPGIAGLNQQPLANMGRMTNHGFEATAEFNHHIGKVNYRIYGNFSFARNKITEKDEAPTDPWRMRTGHPLNQQFGLIALGLFEDQDEIDLSPEQKFGTVRPGDVKYLDYNGDGVVDAHDEVAIGYSRVPEINYGFGLQINWKGLDFGAFFRGQAHVSYSLGGSFFPFANGVGKGNLFAKAMDRWSEENPNPNAFYPRLSASASANNQKASTRTIYDGSLLRLSDLEVGYTFRGKHLKSWGCQSLRVYFVGSNLLLFSPWDMWDPESGSTNGSNYPLARKFNLGVRISF</sequence>
<protein>
    <submittedName>
        <fullName evidence="4">TonB-dependent receptor</fullName>
    </submittedName>
</protein>
<evidence type="ECO:0000256" key="1">
    <source>
        <dbReference type="PROSITE-ProRule" id="PRU01360"/>
    </source>
</evidence>
<evidence type="ECO:0000313" key="4">
    <source>
        <dbReference type="EMBL" id="KAA2377668.1"/>
    </source>
</evidence>
<keyword evidence="1" id="KW-0998">Cell outer membrane</keyword>
<dbReference type="GO" id="GO:0009279">
    <property type="term" value="C:cell outer membrane"/>
    <property type="evidence" value="ECO:0007669"/>
    <property type="project" value="UniProtKB-SubCell"/>
</dbReference>
<gene>
    <name evidence="4" type="ORF">F2Y07_01930</name>
</gene>
<keyword evidence="1" id="KW-0472">Membrane</keyword>
<dbReference type="FunFam" id="2.170.130.10:FF:000003">
    <property type="entry name" value="SusC/RagA family TonB-linked outer membrane protein"/>
    <property type="match status" value="1"/>
</dbReference>
<dbReference type="InterPro" id="IPR023996">
    <property type="entry name" value="TonB-dep_OMP_SusC/RagA"/>
</dbReference>
<dbReference type="AlphaFoldDB" id="A0A5B3GV88"/>
<keyword evidence="2" id="KW-0732">Signal</keyword>
<dbReference type="InterPro" id="IPR039426">
    <property type="entry name" value="TonB-dep_rcpt-like"/>
</dbReference>
<dbReference type="NCBIfam" id="TIGR04056">
    <property type="entry name" value="OMP_RagA_SusC"/>
    <property type="match status" value="1"/>
</dbReference>
<proteinExistence type="inferred from homology"/>
<dbReference type="NCBIfam" id="TIGR04057">
    <property type="entry name" value="SusC_RagA_signa"/>
    <property type="match status" value="1"/>
</dbReference>
<dbReference type="Gene3D" id="2.170.130.10">
    <property type="entry name" value="TonB-dependent receptor, plug domain"/>
    <property type="match status" value="1"/>
</dbReference>
<comment type="caution">
    <text evidence="4">The sequence shown here is derived from an EMBL/GenBank/DDBJ whole genome shotgun (WGS) entry which is preliminary data.</text>
</comment>
<keyword evidence="1" id="KW-1134">Transmembrane beta strand</keyword>
<keyword evidence="1" id="KW-0813">Transport</keyword>
<dbReference type="Proteomes" id="UP000322658">
    <property type="component" value="Unassembled WGS sequence"/>
</dbReference>
<organism evidence="4 5">
    <name type="scientific">Alistipes shahii</name>
    <dbReference type="NCBI Taxonomy" id="328814"/>
    <lineage>
        <taxon>Bacteria</taxon>
        <taxon>Pseudomonadati</taxon>
        <taxon>Bacteroidota</taxon>
        <taxon>Bacteroidia</taxon>
        <taxon>Bacteroidales</taxon>
        <taxon>Rikenellaceae</taxon>
        <taxon>Alistipes</taxon>
    </lineage>
</organism>
<keyword evidence="1" id="KW-0812">Transmembrane</keyword>
<reference evidence="4 5" key="1">
    <citation type="journal article" date="2019" name="Nat. Med.">
        <title>A library of human gut bacterial isolates paired with longitudinal multiomics data enables mechanistic microbiome research.</title>
        <authorList>
            <person name="Poyet M."/>
            <person name="Groussin M."/>
            <person name="Gibbons S.M."/>
            <person name="Avila-Pacheco J."/>
            <person name="Jiang X."/>
            <person name="Kearney S.M."/>
            <person name="Perrotta A.R."/>
            <person name="Berdy B."/>
            <person name="Zhao S."/>
            <person name="Lieberman T.D."/>
            <person name="Swanson P.K."/>
            <person name="Smith M."/>
            <person name="Roesemann S."/>
            <person name="Alexander J.E."/>
            <person name="Rich S.A."/>
            <person name="Livny J."/>
            <person name="Vlamakis H."/>
            <person name="Clish C."/>
            <person name="Bullock K."/>
            <person name="Deik A."/>
            <person name="Scott J."/>
            <person name="Pierce K.A."/>
            <person name="Xavier R.J."/>
            <person name="Alm E.J."/>
        </authorList>
    </citation>
    <scope>NUCLEOTIDE SEQUENCE [LARGE SCALE GENOMIC DNA]</scope>
    <source>
        <strain evidence="4 5">BIOML-A1</strain>
    </source>
</reference>
<dbReference type="Gene3D" id="2.60.40.1120">
    <property type="entry name" value="Carboxypeptidase-like, regulatory domain"/>
    <property type="match status" value="1"/>
</dbReference>
<name>A0A5B3GV88_9BACT</name>
<keyword evidence="4" id="KW-0675">Receptor</keyword>
<comment type="subcellular location">
    <subcellularLocation>
        <location evidence="1">Cell outer membrane</location>
        <topology evidence="1">Multi-pass membrane protein</topology>
    </subcellularLocation>
</comment>
<dbReference type="Pfam" id="PF07715">
    <property type="entry name" value="Plug"/>
    <property type="match status" value="1"/>
</dbReference>
<feature type="domain" description="TonB-dependent receptor plug" evidence="3">
    <location>
        <begin position="149"/>
        <end position="253"/>
    </location>
</feature>
<accession>A0A5B3GV88</accession>
<feature type="signal peptide" evidence="2">
    <location>
        <begin position="1"/>
        <end position="38"/>
    </location>
</feature>
<dbReference type="SUPFAM" id="SSF56935">
    <property type="entry name" value="Porins"/>
    <property type="match status" value="1"/>
</dbReference>
<dbReference type="Pfam" id="PF13715">
    <property type="entry name" value="CarbopepD_reg_2"/>
    <property type="match status" value="1"/>
</dbReference>
<dbReference type="InterPro" id="IPR012910">
    <property type="entry name" value="Plug_dom"/>
</dbReference>
<dbReference type="InterPro" id="IPR037066">
    <property type="entry name" value="Plug_dom_sf"/>
</dbReference>